<sequence>MAMVIDAHMHLGEDLIYNSNDDEERVLGYMKEFGIDGVILQPGLKVNDWHKSCERIYEFTQRHPGHAWGIVSYTPHCSEEEYIEHVSWAINELGFVAIKLHPEAYCCAANAPQARKVYEVARKLKVPVMIHTGNGVASALPSLVIPMAMEYPDVTFVLAHAGGGMFGSEALVAAQVCPNIYLETSWCPVYVVKNFVEKLGCHRLMLGTDNPDNVGVELAKHYALHLSEKDLALCLGETARKVFSLK</sequence>
<evidence type="ECO:0000256" key="1">
    <source>
        <dbReference type="ARBA" id="ARBA00023239"/>
    </source>
</evidence>
<dbReference type="Proteomes" id="UP000657421">
    <property type="component" value="Unassembled WGS sequence"/>
</dbReference>
<dbReference type="PANTHER" id="PTHR21240">
    <property type="entry name" value="2-AMINO-3-CARBOXYLMUCONATE-6-SEMIALDEHYDE DECARBOXYLASE"/>
    <property type="match status" value="1"/>
</dbReference>
<dbReference type="EMBL" id="JACRSZ010000005">
    <property type="protein sequence ID" value="MBC8572745.1"/>
    <property type="molecule type" value="Genomic_DNA"/>
</dbReference>
<dbReference type="SUPFAM" id="SSF51556">
    <property type="entry name" value="Metallo-dependent hydrolases"/>
    <property type="match status" value="1"/>
</dbReference>
<dbReference type="InterPro" id="IPR032466">
    <property type="entry name" value="Metal_Hydrolase"/>
</dbReference>
<organism evidence="3 4">
    <name type="scientific">Jingyaoa shaoxingensis</name>
    <dbReference type="NCBI Taxonomy" id="2763671"/>
    <lineage>
        <taxon>Bacteria</taxon>
        <taxon>Bacillati</taxon>
        <taxon>Bacillota</taxon>
        <taxon>Clostridia</taxon>
        <taxon>Lachnospirales</taxon>
        <taxon>Lachnospiraceae</taxon>
        <taxon>Jingyaoa</taxon>
    </lineage>
</organism>
<protein>
    <submittedName>
        <fullName evidence="3">Amidohydrolase family protein</fullName>
    </submittedName>
</protein>
<feature type="domain" description="Amidohydrolase-related" evidence="2">
    <location>
        <begin position="5"/>
        <end position="244"/>
    </location>
</feature>
<evidence type="ECO:0000313" key="4">
    <source>
        <dbReference type="Proteomes" id="UP000657421"/>
    </source>
</evidence>
<comment type="caution">
    <text evidence="3">The sequence shown here is derived from an EMBL/GenBank/DDBJ whole genome shotgun (WGS) entry which is preliminary data.</text>
</comment>
<dbReference type="CDD" id="cd01292">
    <property type="entry name" value="metallo-dependent_hydrolases"/>
    <property type="match status" value="1"/>
</dbReference>
<dbReference type="Pfam" id="PF04909">
    <property type="entry name" value="Amidohydro_2"/>
    <property type="match status" value="1"/>
</dbReference>
<reference evidence="3 4" key="1">
    <citation type="submission" date="2020-08" db="EMBL/GenBank/DDBJ databases">
        <title>Genome public.</title>
        <authorList>
            <person name="Liu C."/>
            <person name="Sun Q."/>
        </authorList>
    </citation>
    <scope>NUCLEOTIDE SEQUENCE [LARGE SCALE GENOMIC DNA]</scope>
    <source>
        <strain evidence="3 4">NSJ-46</strain>
    </source>
</reference>
<dbReference type="InterPro" id="IPR006680">
    <property type="entry name" value="Amidohydro-rel"/>
</dbReference>
<dbReference type="RefSeq" id="WP_249307774.1">
    <property type="nucleotide sequence ID" value="NZ_JACRSZ010000005.1"/>
</dbReference>
<dbReference type="PANTHER" id="PTHR21240:SF28">
    <property type="entry name" value="ISO-OROTATE DECARBOXYLASE (EUROFUNG)"/>
    <property type="match status" value="1"/>
</dbReference>
<accession>A0ABR7N8M4</accession>
<gene>
    <name evidence="3" type="ORF">H8716_06550</name>
</gene>
<name>A0ABR7N8M4_9FIRM</name>
<dbReference type="InterPro" id="IPR032465">
    <property type="entry name" value="ACMSD"/>
</dbReference>
<evidence type="ECO:0000313" key="3">
    <source>
        <dbReference type="EMBL" id="MBC8572745.1"/>
    </source>
</evidence>
<proteinExistence type="predicted"/>
<keyword evidence="4" id="KW-1185">Reference proteome</keyword>
<evidence type="ECO:0000259" key="2">
    <source>
        <dbReference type="Pfam" id="PF04909"/>
    </source>
</evidence>
<dbReference type="Gene3D" id="3.20.20.140">
    <property type="entry name" value="Metal-dependent hydrolases"/>
    <property type="match status" value="1"/>
</dbReference>
<keyword evidence="1" id="KW-0456">Lyase</keyword>